<proteinExistence type="inferred from homology"/>
<dbReference type="SUPFAM" id="SSF55205">
    <property type="entry name" value="EPT/RTPC-like"/>
    <property type="match status" value="1"/>
</dbReference>
<evidence type="ECO:0000256" key="8">
    <source>
        <dbReference type="HAMAP-Rule" id="MF_00210"/>
    </source>
</evidence>
<name>A0A7V8LLJ1_9MYCO</name>
<dbReference type="KEGG" id="miz:BAB75_20330"/>
<evidence type="ECO:0000313" key="12">
    <source>
        <dbReference type="Proteomes" id="UP000037843"/>
    </source>
</evidence>
<feature type="binding site" evidence="8">
    <location>
        <position position="411"/>
    </location>
    <ligand>
        <name>phosphoenolpyruvate</name>
        <dbReference type="ChEBI" id="CHEBI:58702"/>
    </ligand>
</feature>
<dbReference type="EMBL" id="LJFS01000013">
    <property type="protein sequence ID" value="KPG33816.1"/>
    <property type="molecule type" value="Genomic_DNA"/>
</dbReference>
<feature type="binding site" evidence="8">
    <location>
        <position position="169"/>
    </location>
    <ligand>
        <name>3-phosphoshikimate</name>
        <dbReference type="ChEBI" id="CHEBI:145989"/>
    </ligand>
</feature>
<feature type="binding site" evidence="8">
    <location>
        <position position="312"/>
    </location>
    <ligand>
        <name>3-phosphoshikimate</name>
        <dbReference type="ChEBI" id="CHEBI:145989"/>
    </ligand>
</feature>
<comment type="subcellular location">
    <subcellularLocation>
        <location evidence="8">Cytoplasm</location>
    </subcellularLocation>
</comment>
<evidence type="ECO:0000256" key="3">
    <source>
        <dbReference type="ARBA" id="ARBA00022490"/>
    </source>
</evidence>
<dbReference type="GO" id="GO:0003866">
    <property type="term" value="F:3-phosphoshikimate 1-carboxyvinyltransferase activity"/>
    <property type="evidence" value="ECO:0007669"/>
    <property type="project" value="UniProtKB-UniRule"/>
</dbReference>
<dbReference type="Pfam" id="PF00275">
    <property type="entry name" value="EPSP_synthase"/>
    <property type="match status" value="1"/>
</dbReference>
<evidence type="ECO:0000256" key="2">
    <source>
        <dbReference type="ARBA" id="ARBA00009948"/>
    </source>
</evidence>
<keyword evidence="3 8" id="KW-0963">Cytoplasm</keyword>
<dbReference type="EMBL" id="LJFO01000014">
    <property type="protein sequence ID" value="KPG05782.1"/>
    <property type="molecule type" value="Genomic_DNA"/>
</dbReference>
<feature type="binding site" evidence="8">
    <location>
        <position position="170"/>
    </location>
    <ligand>
        <name>3-phosphoshikimate</name>
        <dbReference type="ChEBI" id="CHEBI:145989"/>
    </ligand>
</feature>
<evidence type="ECO:0000256" key="4">
    <source>
        <dbReference type="ARBA" id="ARBA00022605"/>
    </source>
</evidence>
<dbReference type="InterPro" id="IPR036968">
    <property type="entry name" value="Enolpyruvate_Tfrase_sf"/>
</dbReference>
<accession>A0A7V8LLJ1</accession>
<dbReference type="Gene3D" id="3.65.10.10">
    <property type="entry name" value="Enolpyruvate transferase domain"/>
    <property type="match status" value="2"/>
</dbReference>
<dbReference type="NCBIfam" id="TIGR01356">
    <property type="entry name" value="aroA"/>
    <property type="match status" value="1"/>
</dbReference>
<comment type="caution">
    <text evidence="10">The sequence shown here is derived from an EMBL/GenBank/DDBJ whole genome shotgun (WGS) entry which is preliminary data.</text>
</comment>
<dbReference type="Proteomes" id="UP000037843">
    <property type="component" value="Unassembled WGS sequence"/>
</dbReference>
<dbReference type="InterPro" id="IPR023193">
    <property type="entry name" value="EPSP_synthase_CS"/>
</dbReference>
<dbReference type="AlphaFoldDB" id="A0A7V8LLJ1"/>
<feature type="binding site" evidence="8">
    <location>
        <position position="25"/>
    </location>
    <ligand>
        <name>3-phosphoshikimate</name>
        <dbReference type="ChEBI" id="CHEBI:145989"/>
    </ligand>
</feature>
<dbReference type="PANTHER" id="PTHR21090:SF5">
    <property type="entry name" value="PENTAFUNCTIONAL AROM POLYPEPTIDE"/>
    <property type="match status" value="1"/>
</dbReference>
<feature type="binding site" evidence="8">
    <location>
        <position position="30"/>
    </location>
    <ligand>
        <name>3-phosphoshikimate</name>
        <dbReference type="ChEBI" id="CHEBI:145989"/>
    </ligand>
</feature>
<dbReference type="InterPro" id="IPR001986">
    <property type="entry name" value="Enolpyruvate_Tfrase_dom"/>
</dbReference>
<evidence type="ECO:0000313" key="13">
    <source>
        <dbReference type="Proteomes" id="UP000037962"/>
    </source>
</evidence>
<evidence type="ECO:0000313" key="10">
    <source>
        <dbReference type="EMBL" id="KPG05782.1"/>
    </source>
</evidence>
<dbReference type="PANTHER" id="PTHR21090">
    <property type="entry name" value="AROM/DEHYDROQUINATE SYNTHASE"/>
    <property type="match status" value="1"/>
</dbReference>
<feature type="binding site" evidence="8">
    <location>
        <position position="125"/>
    </location>
    <ligand>
        <name>phosphoenolpyruvate</name>
        <dbReference type="ChEBI" id="CHEBI:58702"/>
    </ligand>
</feature>
<gene>
    <name evidence="8" type="primary">aroA</name>
    <name evidence="10" type="ORF">AN908_22090</name>
    <name evidence="11" type="ORF">AN912_12455</name>
</gene>
<reference evidence="12 13" key="1">
    <citation type="submission" date="2015-09" db="EMBL/GenBank/DDBJ databases">
        <title>Genome Sequences of Mycobacterium immunogenum Isolates, Recuperated from a Chloraminated Drinking Water Distribution System Simulator Subjected to Episodes of Nitrification.</title>
        <authorList>
            <person name="Gomez-Alvarez V."/>
            <person name="Revetta R.P."/>
        </authorList>
    </citation>
    <scope>NUCLEOTIDE SEQUENCE [LARGE SCALE GENOMIC DNA]</scope>
    <source>
        <strain evidence="10 12">H008</strain>
        <strain evidence="11 13">H076</strain>
    </source>
</reference>
<comment type="subunit">
    <text evidence="8">Monomer.</text>
</comment>
<dbReference type="CDD" id="cd01556">
    <property type="entry name" value="EPSP_synthase"/>
    <property type="match status" value="1"/>
</dbReference>
<keyword evidence="13" id="KW-1185">Reference proteome</keyword>
<feature type="binding site" evidence="8">
    <location>
        <position position="26"/>
    </location>
    <ligand>
        <name>3-phosphoshikimate</name>
        <dbReference type="ChEBI" id="CHEBI:145989"/>
    </ligand>
</feature>
<dbReference type="UniPathway" id="UPA00053">
    <property type="reaction ID" value="UER00089"/>
</dbReference>
<feature type="binding site" evidence="8">
    <location>
        <position position="197"/>
    </location>
    <ligand>
        <name>3-phosphoshikimate</name>
        <dbReference type="ChEBI" id="CHEBI:145989"/>
    </ligand>
</feature>
<dbReference type="InterPro" id="IPR006264">
    <property type="entry name" value="EPSP_synthase"/>
</dbReference>
<dbReference type="PIRSF" id="PIRSF000505">
    <property type="entry name" value="EPSPS"/>
    <property type="match status" value="1"/>
</dbReference>
<comment type="function">
    <text evidence="8">Catalyzes the transfer of the enolpyruvyl moiety of phosphoenolpyruvate (PEP) to the 5-hydroxyl of shikimate-3-phosphate (S3P) to produce enolpyruvyl shikimate-3-phosphate and inorganic phosphate.</text>
</comment>
<feature type="binding site" evidence="8">
    <location>
        <position position="168"/>
    </location>
    <ligand>
        <name>3-phosphoshikimate</name>
        <dbReference type="ChEBI" id="CHEBI:145989"/>
    </ligand>
</feature>
<feature type="binding site" evidence="8">
    <location>
        <position position="345"/>
    </location>
    <ligand>
        <name>phosphoenolpyruvate</name>
        <dbReference type="ChEBI" id="CHEBI:58702"/>
    </ligand>
</feature>
<evidence type="ECO:0000259" key="9">
    <source>
        <dbReference type="Pfam" id="PF00275"/>
    </source>
</evidence>
<evidence type="ECO:0000256" key="7">
    <source>
        <dbReference type="ARBA" id="ARBA00044633"/>
    </source>
</evidence>
<dbReference type="GO" id="GO:0009073">
    <property type="term" value="P:aromatic amino acid family biosynthetic process"/>
    <property type="evidence" value="ECO:0007669"/>
    <property type="project" value="UniProtKB-KW"/>
</dbReference>
<protein>
    <recommendedName>
        <fullName evidence="8">3-phosphoshikimate 1-carboxyvinyltransferase</fullName>
        <ecNumber evidence="8">2.5.1.19</ecNumber>
    </recommendedName>
    <alternativeName>
        <fullName evidence="8">5-enolpyruvylshikimate-3-phosphate synthase</fullName>
        <shortName evidence="8">EPSP synthase</shortName>
        <shortName evidence="8">EPSPS</shortName>
    </alternativeName>
</protein>
<dbReference type="Proteomes" id="UP000037962">
    <property type="component" value="Unassembled WGS sequence"/>
</dbReference>
<keyword evidence="4 8" id="KW-0028">Amino-acid biosynthesis</keyword>
<feature type="binding site" evidence="8">
    <location>
        <position position="170"/>
    </location>
    <ligand>
        <name>phosphoenolpyruvate</name>
        <dbReference type="ChEBI" id="CHEBI:58702"/>
    </ligand>
</feature>
<dbReference type="GeneID" id="45766209"/>
<dbReference type="OrthoDB" id="9809920at2"/>
<dbReference type="GO" id="GO:0005737">
    <property type="term" value="C:cytoplasm"/>
    <property type="evidence" value="ECO:0007669"/>
    <property type="project" value="UniProtKB-SubCell"/>
</dbReference>
<feature type="domain" description="Enolpyruvate transferase" evidence="9">
    <location>
        <begin position="13"/>
        <end position="418"/>
    </location>
</feature>
<keyword evidence="6 8" id="KW-0057">Aromatic amino acid biosynthesis</keyword>
<comment type="catalytic activity">
    <reaction evidence="7">
        <text>3-phosphoshikimate + phosphoenolpyruvate = 5-O-(1-carboxyvinyl)-3-phosphoshikimate + phosphate</text>
        <dbReference type="Rhea" id="RHEA:21256"/>
        <dbReference type="ChEBI" id="CHEBI:43474"/>
        <dbReference type="ChEBI" id="CHEBI:57701"/>
        <dbReference type="ChEBI" id="CHEBI:58702"/>
        <dbReference type="ChEBI" id="CHEBI:145989"/>
        <dbReference type="EC" id="2.5.1.19"/>
    </reaction>
    <physiologicalReaction direction="left-to-right" evidence="7">
        <dbReference type="Rhea" id="RHEA:21257"/>
    </physiologicalReaction>
</comment>
<dbReference type="HAMAP" id="MF_00210">
    <property type="entry name" value="EPSP_synth"/>
    <property type="match status" value="1"/>
</dbReference>
<feature type="binding site" evidence="8">
    <location>
        <position position="25"/>
    </location>
    <ligand>
        <name>phosphoenolpyruvate</name>
        <dbReference type="ChEBI" id="CHEBI:58702"/>
    </ligand>
</feature>
<comment type="pathway">
    <text evidence="1 8">Metabolic intermediate biosynthesis; chorismate biosynthesis; chorismate from D-erythrose 4-phosphate and phosphoenolpyruvate: step 6/7.</text>
</comment>
<feature type="binding site" evidence="8">
    <location>
        <position position="97"/>
    </location>
    <ligand>
        <name>phosphoenolpyruvate</name>
        <dbReference type="ChEBI" id="CHEBI:58702"/>
    </ligand>
</feature>
<organism evidence="10 12">
    <name type="scientific">Mycobacteroides immunogenum</name>
    <dbReference type="NCBI Taxonomy" id="83262"/>
    <lineage>
        <taxon>Bacteria</taxon>
        <taxon>Bacillati</taxon>
        <taxon>Actinomycetota</taxon>
        <taxon>Actinomycetes</taxon>
        <taxon>Mycobacteriales</taxon>
        <taxon>Mycobacteriaceae</taxon>
        <taxon>Mycobacteroides</taxon>
    </lineage>
</organism>
<dbReference type="InterPro" id="IPR013792">
    <property type="entry name" value="RNA3'P_cycl/enolpyr_Trfase_a/b"/>
</dbReference>
<dbReference type="FunFam" id="3.65.10.10:FF:000010">
    <property type="entry name" value="3-phosphoshikimate 1-carboxyvinyltransferase"/>
    <property type="match status" value="1"/>
</dbReference>
<dbReference type="GO" id="GO:0008652">
    <property type="term" value="P:amino acid biosynthetic process"/>
    <property type="evidence" value="ECO:0007669"/>
    <property type="project" value="UniProtKB-KW"/>
</dbReference>
<feature type="binding site" evidence="8">
    <location>
        <position position="341"/>
    </location>
    <ligand>
        <name>3-phosphoshikimate</name>
        <dbReference type="ChEBI" id="CHEBI:145989"/>
    </ligand>
</feature>
<comment type="caution">
    <text evidence="8">Lacks conserved residue(s) required for the propagation of feature annotation.</text>
</comment>
<evidence type="ECO:0000256" key="5">
    <source>
        <dbReference type="ARBA" id="ARBA00022679"/>
    </source>
</evidence>
<keyword evidence="5 8" id="KW-0808">Transferase</keyword>
<dbReference type="EC" id="2.5.1.19" evidence="8"/>
<dbReference type="PROSITE" id="PS00885">
    <property type="entry name" value="EPSP_SYNTHASE_2"/>
    <property type="match status" value="1"/>
</dbReference>
<dbReference type="GO" id="GO:0009423">
    <property type="term" value="P:chorismate biosynthetic process"/>
    <property type="evidence" value="ECO:0007669"/>
    <property type="project" value="UniProtKB-UniRule"/>
</dbReference>
<evidence type="ECO:0000256" key="6">
    <source>
        <dbReference type="ARBA" id="ARBA00023141"/>
    </source>
</evidence>
<dbReference type="RefSeq" id="WP_043077679.1">
    <property type="nucleotide sequence ID" value="NZ_CP011530.1"/>
</dbReference>
<feature type="active site" description="Proton acceptor" evidence="8">
    <location>
        <position position="312"/>
    </location>
</feature>
<dbReference type="FunFam" id="3.65.10.10:FF:000011">
    <property type="entry name" value="3-phosphoshikimate 1-carboxyvinyltransferase"/>
    <property type="match status" value="1"/>
</dbReference>
<feature type="binding site" evidence="8">
    <location>
        <position position="386"/>
    </location>
    <ligand>
        <name>phosphoenolpyruvate</name>
        <dbReference type="ChEBI" id="CHEBI:58702"/>
    </ligand>
</feature>
<dbReference type="PROSITE" id="PS00104">
    <property type="entry name" value="EPSP_SYNTHASE_1"/>
    <property type="match status" value="1"/>
</dbReference>
<evidence type="ECO:0000313" key="11">
    <source>
        <dbReference type="EMBL" id="KPG33816.1"/>
    </source>
</evidence>
<sequence>MTSGLWQAPTIDGSISATITMPGSKSQTNRALVLAGLAAREGGTSTVSGALRSRDTDLMIGALHALGYALDGDGTDLTVSPGAGDGAPSTVDCGLAGTVLRFLPPVAALRHAPTVFDGDEQARARPIAPLLDALRSTGVDIDGQHLPFTVTGASQVRGGEVGVDASGSSQFVSGLLLSGAAFTHGLTAINTADVLPSGPHVVMTVTMLREAGIAVDDSTPGRWRIDPQPIPAHHWVIEPDLSNALAFIAPALATGGTVRITGWPKQSTQPARQIEDVVRQFAQAVSLTGTHLEVTGQTGYGGVDLELGEVGELTPTVAALAALAEPGSVSTLRGIAHLRGHETDRLKALAHEINALGGQCEETEDGLRIVATGLHGGVWGSYADHRMATAGALVGLKVPGVSVDDIATTSKTLPDFPGMWADMLAQSGAHHVIGSSEPGGHAS</sequence>
<comment type="similarity">
    <text evidence="2 8">Belongs to the EPSP synthase family.</text>
</comment>
<evidence type="ECO:0000256" key="1">
    <source>
        <dbReference type="ARBA" id="ARBA00004811"/>
    </source>
</evidence>